<dbReference type="Proteomes" id="UP001501721">
    <property type="component" value="Unassembled WGS sequence"/>
</dbReference>
<proteinExistence type="predicted"/>
<sequence>MTMQRRDFAAALTAALAAPAVLGAAPAQADERRGEGDLSRDMLAALTAELGGDRHTAKALVPLLQDVGFDWHPETAPLKKFDFVVAYGFGNRPPAGGGDPAKVLFEPGPVNEALADTVARVRSRIDVPVYAQWEIARFLDSKYGMRDVTSIEPVIAADGTITYLSTDGVAAQILEHRKKAPGGVGTACVIGFRDHHKRCVQTTRDRAMPAYAPAGITVPGTYDPESGQAWTRRRDLYLVHDMVAQLTVLRTKLIAQAYPNG</sequence>
<protein>
    <recommendedName>
        <fullName evidence="4">Lipoprotein</fullName>
    </recommendedName>
</protein>
<dbReference type="RefSeq" id="WP_346075986.1">
    <property type="nucleotide sequence ID" value="NZ_BAAATL010000034.1"/>
</dbReference>
<evidence type="ECO:0000313" key="2">
    <source>
        <dbReference type="EMBL" id="GAA2503646.1"/>
    </source>
</evidence>
<reference evidence="2 3" key="1">
    <citation type="journal article" date="2019" name="Int. J. Syst. Evol. Microbiol.">
        <title>The Global Catalogue of Microorganisms (GCM) 10K type strain sequencing project: providing services to taxonomists for standard genome sequencing and annotation.</title>
        <authorList>
            <consortium name="The Broad Institute Genomics Platform"/>
            <consortium name="The Broad Institute Genome Sequencing Center for Infectious Disease"/>
            <person name="Wu L."/>
            <person name="Ma J."/>
        </authorList>
    </citation>
    <scope>NUCLEOTIDE SEQUENCE [LARGE SCALE GENOMIC DNA]</scope>
    <source>
        <strain evidence="2 3">JCM 6923</strain>
    </source>
</reference>
<gene>
    <name evidence="2" type="ORF">GCM10010422_61970</name>
</gene>
<feature type="chain" id="PRO_5045905331" description="Lipoprotein" evidence="1">
    <location>
        <begin position="30"/>
        <end position="261"/>
    </location>
</feature>
<dbReference type="PROSITE" id="PS51318">
    <property type="entry name" value="TAT"/>
    <property type="match status" value="1"/>
</dbReference>
<accession>A0ABN3MKL1</accession>
<comment type="caution">
    <text evidence="2">The sequence shown here is derived from an EMBL/GenBank/DDBJ whole genome shotgun (WGS) entry which is preliminary data.</text>
</comment>
<keyword evidence="1" id="KW-0732">Signal</keyword>
<name>A0ABN3MKL1_9ACTN</name>
<evidence type="ECO:0000313" key="3">
    <source>
        <dbReference type="Proteomes" id="UP001501721"/>
    </source>
</evidence>
<organism evidence="2 3">
    <name type="scientific">Streptomyces graminearus</name>
    <dbReference type="NCBI Taxonomy" id="284030"/>
    <lineage>
        <taxon>Bacteria</taxon>
        <taxon>Bacillati</taxon>
        <taxon>Actinomycetota</taxon>
        <taxon>Actinomycetes</taxon>
        <taxon>Kitasatosporales</taxon>
        <taxon>Streptomycetaceae</taxon>
        <taxon>Streptomyces</taxon>
    </lineage>
</organism>
<evidence type="ECO:0008006" key="4">
    <source>
        <dbReference type="Google" id="ProtNLM"/>
    </source>
</evidence>
<dbReference type="InterPro" id="IPR006311">
    <property type="entry name" value="TAT_signal"/>
</dbReference>
<feature type="signal peptide" evidence="1">
    <location>
        <begin position="1"/>
        <end position="29"/>
    </location>
</feature>
<keyword evidence="3" id="KW-1185">Reference proteome</keyword>
<evidence type="ECO:0000256" key="1">
    <source>
        <dbReference type="SAM" id="SignalP"/>
    </source>
</evidence>
<dbReference type="EMBL" id="BAAATL010000034">
    <property type="protein sequence ID" value="GAA2503646.1"/>
    <property type="molecule type" value="Genomic_DNA"/>
</dbReference>